<reference evidence="4" key="2">
    <citation type="submission" date="2021-04" db="EMBL/GenBank/DDBJ databases">
        <authorList>
            <person name="Podell S."/>
        </authorList>
    </citation>
    <scope>NUCLEOTIDE SEQUENCE</scope>
    <source>
        <strain evidence="4">Hildebrandi</strain>
    </source>
</reference>
<keyword evidence="2" id="KW-0472">Membrane</keyword>
<comment type="caution">
    <text evidence="4">The sequence shown here is derived from an EMBL/GenBank/DDBJ whole genome shotgun (WGS) entry which is preliminary data.</text>
</comment>
<keyword evidence="2" id="KW-0812">Transmembrane</keyword>
<keyword evidence="2" id="KW-1133">Transmembrane helix</keyword>
<protein>
    <submittedName>
        <fullName evidence="4">Glutathione S-transferase</fullName>
    </submittedName>
</protein>
<evidence type="ECO:0000313" key="5">
    <source>
        <dbReference type="Proteomes" id="UP000693970"/>
    </source>
</evidence>
<sequence>MSVPTTKSSGGGTTGSNRNEDDDDADGSDVMLVHDMKQMGMRHLQRPPLNVVMAIYDLFNKIEKRDPPSNTKTIHLRLITIRVSHYNEKARWALDLLEDDDTTTESPYYYTEDCHPAGFQAFESIRASKGQASATPMVIDGETEHVYIKSDSILRQYCPNLLYPTPYKSDIEQFEDDLGDRLGPAVRTYAYGHLLTKEYFPALVPMNTGPECSVIENILFPYMRTMIGPTLQKTLQINDASVQLSKDTIQSVFGDVEKRLKNGKQQQYLFGDTFTAADLTFAALASPLLRPPELEAFQAPLSQLPPDMIDFVKTLQSSPAGQHALRMYRFHRLGGHGPSNGRTVQIKCTPRNRIPWMAAMGVVAACTAVTAVAATKLVA</sequence>
<evidence type="ECO:0000256" key="2">
    <source>
        <dbReference type="SAM" id="Phobius"/>
    </source>
</evidence>
<name>A0A9K3KCP2_9STRA</name>
<dbReference type="Pfam" id="PF14497">
    <property type="entry name" value="GST_C_3"/>
    <property type="match status" value="1"/>
</dbReference>
<reference evidence="4" key="1">
    <citation type="journal article" date="2021" name="Sci. Rep.">
        <title>Diploid genomic architecture of Nitzschia inconspicua, an elite biomass production diatom.</title>
        <authorList>
            <person name="Oliver A."/>
            <person name="Podell S."/>
            <person name="Pinowska A."/>
            <person name="Traller J.C."/>
            <person name="Smith S.R."/>
            <person name="McClure R."/>
            <person name="Beliaev A."/>
            <person name="Bohutskyi P."/>
            <person name="Hill E.A."/>
            <person name="Rabines A."/>
            <person name="Zheng H."/>
            <person name="Allen L.Z."/>
            <person name="Kuo A."/>
            <person name="Grigoriev I.V."/>
            <person name="Allen A.E."/>
            <person name="Hazlebeck D."/>
            <person name="Allen E.E."/>
        </authorList>
    </citation>
    <scope>NUCLEOTIDE SEQUENCE</scope>
    <source>
        <strain evidence="4">Hildebrandi</strain>
    </source>
</reference>
<dbReference type="Proteomes" id="UP000693970">
    <property type="component" value="Unassembled WGS sequence"/>
</dbReference>
<dbReference type="AlphaFoldDB" id="A0A9K3KCP2"/>
<feature type="transmembrane region" description="Helical" evidence="2">
    <location>
        <begin position="354"/>
        <end position="374"/>
    </location>
</feature>
<keyword evidence="5" id="KW-1185">Reference proteome</keyword>
<proteinExistence type="predicted"/>
<feature type="region of interest" description="Disordered" evidence="1">
    <location>
        <begin position="1"/>
        <end position="28"/>
    </location>
</feature>
<dbReference type="EMBL" id="JAGRRH010000027">
    <property type="protein sequence ID" value="KAG7340869.1"/>
    <property type="molecule type" value="Genomic_DNA"/>
</dbReference>
<evidence type="ECO:0000256" key="1">
    <source>
        <dbReference type="SAM" id="MobiDB-lite"/>
    </source>
</evidence>
<dbReference type="CDD" id="cd00299">
    <property type="entry name" value="GST_C_family"/>
    <property type="match status" value="1"/>
</dbReference>
<evidence type="ECO:0000259" key="3">
    <source>
        <dbReference type="Pfam" id="PF14497"/>
    </source>
</evidence>
<dbReference type="InterPro" id="IPR004046">
    <property type="entry name" value="GST_C"/>
</dbReference>
<dbReference type="OrthoDB" id="9988732at2759"/>
<gene>
    <name evidence="4" type="ORF">IV203_024412</name>
</gene>
<evidence type="ECO:0000313" key="4">
    <source>
        <dbReference type="EMBL" id="KAG7340869.1"/>
    </source>
</evidence>
<organism evidence="4 5">
    <name type="scientific">Nitzschia inconspicua</name>
    <dbReference type="NCBI Taxonomy" id="303405"/>
    <lineage>
        <taxon>Eukaryota</taxon>
        <taxon>Sar</taxon>
        <taxon>Stramenopiles</taxon>
        <taxon>Ochrophyta</taxon>
        <taxon>Bacillariophyta</taxon>
        <taxon>Bacillariophyceae</taxon>
        <taxon>Bacillariophycidae</taxon>
        <taxon>Bacillariales</taxon>
        <taxon>Bacillariaceae</taxon>
        <taxon>Nitzschia</taxon>
    </lineage>
</organism>
<accession>A0A9K3KCP2</accession>
<feature type="domain" description="Glutathione S-transferase C-terminal" evidence="3">
    <location>
        <begin position="244"/>
        <end position="295"/>
    </location>
</feature>